<sequence>MGDDNMTMRRVLALAATSLVCACGGGGSGSGDNPPVTQPPERLSGVFVDARVAGLQVRAAGQQQLTNALGQFDYDAGESVQFSIGDIQLGSAPGAAVITPVELVPGATGEDLFADPPAVLNIIRLMLTLDADADPDTGLTLTRQTRTAGLGRSLDFAQSLDEFGADPAVAEFIAAATGGLAARKTSRSLVSAEAAAAHFQQTQDELADPEPNTPPLVTAQAPAEVSEGSSATLSASATDSDGSVTGLAWTQVAGPAVSLTAAQSANATFSAPQVNTDTRLEFQVVATDDQGARSADVVSVIVRDVPGNPPVNAVPTADAGADQTVDPAADVTLDGRASADSDGALVSYAWQVLNSSAITLVDADTPQARFVAPDTPAEQVLVFELTVTDNDGASARDQVRVTVRAGNAPPVAAAGDDQTVNEQTEVTLDASASSDADGDALQFAWQQQAGTAVTLEAADTAQARFVAPVTTEVLSLRFEVTVTDAEGATASDQMTVNVQPVNAAPTAAAGEDQAVDALDVVTLDGQASADSDGTIQQYAWSVIDADLTIDDADQPVAQFTAPDVDVPSTLTLRLVVTDNEGASASDELSVTITPNEPPVADAGADQQTDEGQTVVLSAAASTDADDEITDYAWTQLSGPTAELTEADSAVANFVAPEVEADSELVFQVTVTDARGKSDTDTVTVGVYDIPVGKLRIGAAKASVVPSQAHIDGIEEPRFAGATHLQKFNLGGFGIDPAGNFPDPFGALGENLTEPASERFHEGPHGPEQTWIRALFVEQRNADDSRTQVLFLVLDAIGAGNVIQNELRAAVVAATGIAADNILFGQTHSHAGADLQGLWGGVPQDWIRNTLYPAAAQVALEAMAGLEPAQLEVSHGDMAQWNNYRRPRRLDPEEDADTLATLMKARGLRSGEVLGTLLQFNAHPTSINEDPRVPHPDYILGAVDHLEQQYPGSVSLYFNGPIADASASGPTSGETPYDRVRSRGAGMATDAEGFTLDRIIDGGLTVRHETVLLPVTNPLFIGAGLLGAFNRYYDFLELPVADIPGIGPEIAPVLTTLPQVTPTAQTLVSRVSLGETGSGLELVTLPGEATGTFGAFVRSLAAPGDHVMLLGLTQNSFGYILPEEEFSYINASGDDGFTLPFTGYEEFVSLGPLTAPLLRAQGYLPLFDAENSEQVPPYLQACEADPAAEGCIFNIIGQRMDYVQRGLAGACLDNGGPEEFCSLLNPDTPLAEPCRDAGLPEGVCAVFEGAGSDEPDDSMLIGDALQAAVAGCDVLDPAHCLLPFPSNHFTVTAPEGSPQAAGTGRRVNFDVLAMPRNTAGKPIEPTEWNRNDGFSPGQMLVTFVPDLAANADGSIPGAPPLSHIPASLDVAGSSVVVLNAETGEPHPVWAEINLNAGLLLPGQGTPNPAGAQAAMLIRPATNFDEGQRYVVVLKSLVDQAGAPITAQPAFATCRDARATQLPPVAERCDALARDVFPVLESAGIATAGNEALYLAWDFTVASTENNIARLRHMRDDAFRNHLGQVEDASGAITDLGAAPGFTIDRVTEQPYGDSSSRRIARRIEGTLTVPSYVTPTDPAPVDNLSLQLEALCNSFPQADIADGCAEVLGIADGGSLPPNRLFYNPADGLNPADPVGSRFGDGLPDSTGTMTTRFTCQIPADASPDNPARPGVYGHGLLDGHQAVNYDRVPEFSSDHNFLFCGVDLFGFSTGDLVNVLGSLLDLSNFQVVPDASQQGLLNFLFLARALRHPDGFGAHPAFQQAGQPVFSNREVFYDGNSQGGISGGPVVALSKDITRGVLGVVGMNYSTLLRRSVDFDKAYNFDGLPPYALPLYLSYTNDLDRDLGFALIQMLWDRSENNGYAHHITDNQALGGPDNQVLLHPAFADHQVTHWSAQVMARTIGTQVGDLYHRRPGEDVPFVYASREAFFDARDPDTAPFWDIPLVGRDAEARYDEPGCAVAPCRTDKSGFIEFDEGKTASPPIGNVPPRADDEDPHQYPRRTAFGMCQKSHFLHEQGRLIDTNTQRIVASRAECPAVPPVLPGDAGTGSGGTGGFTEADCVDAASQISEEGAEAFCAAVFALSPPDVEGFAAAIQQCGFDESGPNCVFNAGFDHLGGDTLALLLATVAEQCDASGDDLCAAFNDAVPDVLPALSRPLVRGGLVSEALPPVVPSHKTVDGNPSDWAGASSYLGGTQHWSAGEHVYTDYLFDARGADNGDDARRLALLGPVIEINDRARRIDQLEQAVGDQLGVPKPVGASDSYGETGLADGTDLHELRLASNGSELFVLARLVNLVDAATADLLLLFDTQDDAPRGAGIGHGLQTDQFDLAVRLRQGSVTAWSIASGEAVELGGVVQASAEHNAVEAVLPLEALAVDGLLRMTALTLDAEGRPSNVAYRFGEPIAGVYNEQHQALALHAGRVDAFVNLIDVASMTGGLSERVRPGVGYHERQFLSGANISTEGGENGRLQHYGLYIPSGYDGSTPTPITYWLHYRGGKGHSGAAWTPRLIRQLGEDVGNIVVTPRGRGTSSWYTTDAHQDVFEVMMDVEGLDVSDRAPTVDAATGLAQALALNVDSRRRYLSGYSMGGYGTYLFGLLYPDLFAAGYSSSGATTQGAWTGIGPDVDLCTQTFEAGGESGSACFIEANDGDANAQLNFRLLENARHFPLSIHHGTTDELVPFPGVERLADRLTELGYRSDFLRFIGYEHFSQAAIDEWVDGARYLQRFAIDPNPRQVTYKLVPALVDALNTVRPDPRDATFAFAPDGAYWVDGLVVRGVDPANPRDTSVTGQIDVTSQALPGASIVPVPQTGLWPDAPAASSPILAAGHSTPFVRSGLEWVEVGDEPLANAFEATLTGLTAASLDVTRMALDLSQPVDGQVMTDGDVTLRLTALSVEVDLWVNGQRQARRVAGEIDIALPAGLHTVQLLPPGQTPATAPPPPSNVSEAAEAAVTELQAQCDAQSPSSEFCEVFDLLTGTLLLGAEQALGMLAQQCEALLAGAPECALIADVPLGGDGVAKAGAAIVDASWHMGPSAGQFAATGAGVDGGRGYDPYMHATRKVSSDTLADRITTRALVVEGGNGKRVAVATNDLYLPNDLMRRRLVQLLAEHDALAVLEGRTPTGITEANLAMTVSHSHASPFYSTPAFGTWIFQDVFDIRFYDYMAQQMRDAIVEAAESMRPVTMGGAAVYANDVRGHTYGPKISQEQRSPNTPAGQPYDYTTRQLYVLRFDDAVTGDNLINWVVLGVHPEWVWGEEVISGDLTHATMRLLDRETGAINLMSQSETGTAGPHKDERAHDGAERHEYQEAAFAGAHRAALQAADTVLEALERIATDTPWDPHQFAARSNDFVVDYAYQRFAPPVTRPIPGVSNCNADRLYYDANPGVPVIGFPDCEHVADDVEGTVVEPFEDALTEFFGEEPPVSYDDVHAALTSVTGGLADQLAELGVPLPVSYSATTLGLVEEQATVPIQAFKLGDVAVTFCPCEQFTDPALNVISRLNQVAGDIHTGWDWDVGYAGDNPLRDPGANGDFVHGADEVGCTVDADTAVCPHPSRGNGSLLSTTRTAFDVMKAQIHNNAAGWDDELIRADANGGLWTPLHAEAEPTDPAQILGNFTHEEHPDQGYGLVIPVGMANDYWGYMPAYREYRAHDHYRKALAGLGPHGADFLATRMSRLAASLNGGAGMMPSPRDLAYLAESGRAELLAQSLGEIGRGVRLVYDLTQPTDGGTPSIVTQPQDIERFDAATVQWIGGATWLGMPTVTVERLEGEQWIVVGDQQGEVPLHVDFLGGTYIEGDGDFQGVVIPDPADYGAWRAGQFEWVWTAGYEAFASEVAVTDANDSSRPLGPYATPAGTYRFVIAGQRQDLGGPVDYALTSDPFEVRPWGGITAEQAAVNAGIVRFGLGPVTVHEAFQRGANTREPTNQFGPRTVGPIDYPDTWSVVAAGDASLMPWLRNERNMHRYAGGVEEQYCHRCSFRPWRDTGVGEQVEVTTVEAGGQIRTVPAQSPDGLNWEATVGDGPAYIAPGGIRDAYGNTNRSCINLVGDACPTS</sequence>
<dbReference type="InterPro" id="IPR022409">
    <property type="entry name" value="PKD/Chitinase_dom"/>
</dbReference>
<protein>
    <recommendedName>
        <fullName evidence="6">PKD domain-containing protein</fullName>
    </recommendedName>
</protein>
<feature type="compositionally biased region" description="Low complexity" evidence="1">
    <location>
        <begin position="226"/>
        <end position="240"/>
    </location>
</feature>
<gene>
    <name evidence="4" type="ORF">DEH80_16530</name>
</gene>
<dbReference type="PANTHER" id="PTHR46182:SF2">
    <property type="entry name" value="FI19480P1"/>
    <property type="match status" value="1"/>
</dbReference>
<dbReference type="Gene3D" id="2.60.40.10">
    <property type="entry name" value="Immunoglobulins"/>
    <property type="match status" value="5"/>
</dbReference>
<dbReference type="InterPro" id="IPR013783">
    <property type="entry name" value="Ig-like_fold"/>
</dbReference>
<feature type="compositionally biased region" description="Basic and acidic residues" evidence="1">
    <location>
        <begin position="3286"/>
        <end position="3297"/>
    </location>
</feature>
<dbReference type="SMART" id="SM00089">
    <property type="entry name" value="PKD"/>
    <property type="match status" value="5"/>
</dbReference>
<dbReference type="GO" id="GO:0016020">
    <property type="term" value="C:membrane"/>
    <property type="evidence" value="ECO:0007669"/>
    <property type="project" value="InterPro"/>
</dbReference>
<feature type="region of interest" description="Disordered" evidence="1">
    <location>
        <begin position="3277"/>
        <end position="3297"/>
    </location>
</feature>
<evidence type="ECO:0008006" key="6">
    <source>
        <dbReference type="Google" id="ProtNLM"/>
    </source>
</evidence>
<evidence type="ECO:0000313" key="5">
    <source>
        <dbReference type="Proteomes" id="UP000251800"/>
    </source>
</evidence>
<evidence type="ECO:0000313" key="4">
    <source>
        <dbReference type="EMBL" id="PWN54626.1"/>
    </source>
</evidence>
<organism evidence="4 5">
    <name type="scientific">Abyssibacter profundi</name>
    <dbReference type="NCBI Taxonomy" id="2182787"/>
    <lineage>
        <taxon>Bacteria</taxon>
        <taxon>Pseudomonadati</taxon>
        <taxon>Pseudomonadota</taxon>
        <taxon>Gammaproteobacteria</taxon>
        <taxon>Chromatiales</taxon>
        <taxon>Oceanococcaceae</taxon>
        <taxon>Abyssibacter</taxon>
    </lineage>
</organism>
<feature type="domain" description="Dystroglycan-type cadherin-like" evidence="3">
    <location>
        <begin position="411"/>
        <end position="505"/>
    </location>
</feature>
<comment type="caution">
    <text evidence="4">The sequence shown here is derived from an EMBL/GenBank/DDBJ whole genome shotgun (WGS) entry which is preliminary data.</text>
</comment>
<keyword evidence="5" id="KW-1185">Reference proteome</keyword>
<dbReference type="InterPro" id="IPR006644">
    <property type="entry name" value="Cadg"/>
</dbReference>
<feature type="domain" description="PKD/Chitinase" evidence="2">
    <location>
        <begin position="411"/>
        <end position="501"/>
    </location>
</feature>
<accession>A0A383XPS2</accession>
<dbReference type="GO" id="GO:0031410">
    <property type="term" value="C:cytoplasmic vesicle"/>
    <property type="evidence" value="ECO:0007669"/>
    <property type="project" value="TreeGrafter"/>
</dbReference>
<proteinExistence type="predicted"/>
<feature type="domain" description="PKD/Chitinase" evidence="2">
    <location>
        <begin position="316"/>
        <end position="406"/>
    </location>
</feature>
<dbReference type="InterPro" id="IPR001375">
    <property type="entry name" value="Peptidase_S9_cat"/>
</dbReference>
<dbReference type="Pfam" id="PF00326">
    <property type="entry name" value="Peptidase_S9"/>
    <property type="match status" value="1"/>
</dbReference>
<evidence type="ECO:0000256" key="1">
    <source>
        <dbReference type="SAM" id="MobiDB-lite"/>
    </source>
</evidence>
<name>A0A383XPS2_9GAMM</name>
<feature type="domain" description="PKD/Chitinase" evidence="2">
    <location>
        <begin position="599"/>
        <end position="689"/>
    </location>
</feature>
<feature type="region of interest" description="Disordered" evidence="1">
    <location>
        <begin position="1971"/>
        <end position="1993"/>
    </location>
</feature>
<dbReference type="Gene3D" id="3.40.50.1820">
    <property type="entry name" value="alpha/beta hydrolase"/>
    <property type="match status" value="1"/>
</dbReference>
<dbReference type="Pfam" id="PF22352">
    <property type="entry name" value="K319L-like_PKD"/>
    <property type="match status" value="5"/>
</dbReference>
<evidence type="ECO:0000259" key="2">
    <source>
        <dbReference type="SMART" id="SM00089"/>
    </source>
</evidence>
<dbReference type="InterPro" id="IPR029058">
    <property type="entry name" value="AB_hydrolase_fold"/>
</dbReference>
<feature type="domain" description="PKD/Chitinase" evidence="2">
    <location>
        <begin position="511"/>
        <end position="595"/>
    </location>
</feature>
<feature type="region of interest" description="Disordered" evidence="1">
    <location>
        <begin position="200"/>
        <end position="240"/>
    </location>
</feature>
<dbReference type="Proteomes" id="UP000251800">
    <property type="component" value="Unassembled WGS sequence"/>
</dbReference>
<evidence type="ECO:0000259" key="3">
    <source>
        <dbReference type="SMART" id="SM00736"/>
    </source>
</evidence>
<dbReference type="InterPro" id="IPR029865">
    <property type="entry name" value="KIAA0319-like"/>
</dbReference>
<dbReference type="SUPFAM" id="SSF53474">
    <property type="entry name" value="alpha/beta-Hydrolases"/>
    <property type="match status" value="1"/>
</dbReference>
<dbReference type="EMBL" id="QEQK01000021">
    <property type="protein sequence ID" value="PWN54626.1"/>
    <property type="molecule type" value="Genomic_DNA"/>
</dbReference>
<dbReference type="PANTHER" id="PTHR46182">
    <property type="entry name" value="FI19480P1"/>
    <property type="match status" value="1"/>
</dbReference>
<dbReference type="SMART" id="SM00736">
    <property type="entry name" value="CADG"/>
    <property type="match status" value="1"/>
</dbReference>
<reference evidence="4 5" key="1">
    <citation type="submission" date="2018-05" db="EMBL/GenBank/DDBJ databases">
        <title>Abyssibacter profundi OUC007T gen. nov., sp. nov, a marine bacterium isolated from seawater of the Mariana Trench.</title>
        <authorList>
            <person name="Zhou S."/>
        </authorList>
    </citation>
    <scope>NUCLEOTIDE SEQUENCE [LARGE SCALE GENOMIC DNA]</scope>
    <source>
        <strain evidence="4 5">OUC007</strain>
    </source>
</reference>
<feature type="domain" description="PKD/Chitinase" evidence="2">
    <location>
        <begin position="218"/>
        <end position="305"/>
    </location>
</feature>